<dbReference type="InterPro" id="IPR000719">
    <property type="entry name" value="Prot_kinase_dom"/>
</dbReference>
<feature type="compositionally biased region" description="Pro residues" evidence="10">
    <location>
        <begin position="366"/>
        <end position="462"/>
    </location>
</feature>
<comment type="catalytic activity">
    <reaction evidence="7">
        <text>L-threonyl-[protein] + ATP = O-phospho-L-threonyl-[protein] + ADP + H(+)</text>
        <dbReference type="Rhea" id="RHEA:46608"/>
        <dbReference type="Rhea" id="RHEA-COMP:11060"/>
        <dbReference type="Rhea" id="RHEA-COMP:11605"/>
        <dbReference type="ChEBI" id="CHEBI:15378"/>
        <dbReference type="ChEBI" id="CHEBI:30013"/>
        <dbReference type="ChEBI" id="CHEBI:30616"/>
        <dbReference type="ChEBI" id="CHEBI:61977"/>
        <dbReference type="ChEBI" id="CHEBI:456216"/>
        <dbReference type="EC" id="2.7.11.1"/>
    </reaction>
</comment>
<evidence type="ECO:0000256" key="1">
    <source>
        <dbReference type="ARBA" id="ARBA00012513"/>
    </source>
</evidence>
<comment type="catalytic activity">
    <reaction evidence="8">
        <text>L-seryl-[protein] + ATP = O-phospho-L-seryl-[protein] + ADP + H(+)</text>
        <dbReference type="Rhea" id="RHEA:17989"/>
        <dbReference type="Rhea" id="RHEA-COMP:9863"/>
        <dbReference type="Rhea" id="RHEA-COMP:11604"/>
        <dbReference type="ChEBI" id="CHEBI:15378"/>
        <dbReference type="ChEBI" id="CHEBI:29999"/>
        <dbReference type="ChEBI" id="CHEBI:30616"/>
        <dbReference type="ChEBI" id="CHEBI:83421"/>
        <dbReference type="ChEBI" id="CHEBI:456216"/>
        <dbReference type="EC" id="2.7.11.1"/>
    </reaction>
</comment>
<comment type="caution">
    <text evidence="12">The sequence shown here is derived from an EMBL/GenBank/DDBJ whole genome shotgun (WGS) entry which is preliminary data.</text>
</comment>
<dbReference type="RefSeq" id="WP_261237416.1">
    <property type="nucleotide sequence ID" value="NZ_JAMXFA010000057.1"/>
</dbReference>
<evidence type="ECO:0000256" key="6">
    <source>
        <dbReference type="ARBA" id="ARBA00022840"/>
    </source>
</evidence>
<evidence type="ECO:0000259" key="11">
    <source>
        <dbReference type="PROSITE" id="PS50011"/>
    </source>
</evidence>
<gene>
    <name evidence="12" type="ORF">NG792_26230</name>
</gene>
<keyword evidence="6 9" id="KW-0067">ATP-binding</keyword>
<dbReference type="EMBL" id="JAMXFA010000057">
    <property type="protein sequence ID" value="MCT7981228.1"/>
    <property type="molecule type" value="Genomic_DNA"/>
</dbReference>
<keyword evidence="4 9" id="KW-0547">Nucleotide-binding</keyword>
<dbReference type="InterPro" id="IPR008271">
    <property type="entry name" value="Ser/Thr_kinase_AS"/>
</dbReference>
<keyword evidence="2" id="KW-0723">Serine/threonine-protein kinase</keyword>
<organism evidence="12 13">
    <name type="scientific">Laspinema olomoucense D3b</name>
    <dbReference type="NCBI Taxonomy" id="2953688"/>
    <lineage>
        <taxon>Bacteria</taxon>
        <taxon>Bacillati</taxon>
        <taxon>Cyanobacteriota</taxon>
        <taxon>Cyanophyceae</taxon>
        <taxon>Oscillatoriophycideae</taxon>
        <taxon>Oscillatoriales</taxon>
        <taxon>Laspinemataceae</taxon>
        <taxon>Laspinema</taxon>
        <taxon>Laspinema olomoucense</taxon>
    </lineage>
</organism>
<dbReference type="CDD" id="cd14014">
    <property type="entry name" value="STKc_PknB_like"/>
    <property type="match status" value="1"/>
</dbReference>
<feature type="region of interest" description="Disordered" evidence="10">
    <location>
        <begin position="360"/>
        <end position="497"/>
    </location>
</feature>
<evidence type="ECO:0000313" key="13">
    <source>
        <dbReference type="Proteomes" id="UP001525961"/>
    </source>
</evidence>
<dbReference type="PROSITE" id="PS50011">
    <property type="entry name" value="PROTEIN_KINASE_DOM"/>
    <property type="match status" value="1"/>
</dbReference>
<protein>
    <recommendedName>
        <fullName evidence="1">non-specific serine/threonine protein kinase</fullName>
        <ecNumber evidence="1">2.7.11.1</ecNumber>
    </recommendedName>
</protein>
<dbReference type="Gene3D" id="1.10.510.10">
    <property type="entry name" value="Transferase(Phosphotransferase) domain 1"/>
    <property type="match status" value="1"/>
</dbReference>
<dbReference type="InterPro" id="IPR017441">
    <property type="entry name" value="Protein_kinase_ATP_BS"/>
</dbReference>
<evidence type="ECO:0000256" key="3">
    <source>
        <dbReference type="ARBA" id="ARBA00022679"/>
    </source>
</evidence>
<sequence length="597" mass="64758">MNSVLLNNRYRILQELGMGGFGQTFLAEDTQMPSKRRCVIKQLKPVTGNPAIYQMVQERFAREAAVLEQLGDGNAQIPKLFAYFELEGQFYLVQEWIEGGTLTKKVQTLGTLNEAQVRSLLMNILPVLAYVHSFRIVHRDIKPDNIMLRPSNPGSFSPGEDVPVLIDFGSVKETMATAMSSSGGVTNSIAIGSPGFMSAEQAAGRPLYSSDLYSLGLTAIYMLTGKIPQEFPTDPATGEILWRSYAPTVSPGLAMVLDRATRFNPRDRFPTAEDMLNALKPNVNSQVATVAVAPPNRAPVPPSQVATVPVAPANRAPVTPPPPYRQSSPQPGISPRAVGIAAAVLGISFLIGFGIAQDRKSSDPPIATPPANNPPPVSVPPYTPPPTQTPPIISPPSQEPETPPVVVPPQEPETPPVDVIPPQEPETPPVDVIPPQEPETPPVVVPPQEPETPPVDVPPQEPETPVDQTPPSEPELPDSTPEPTEPVGDRPTPEESISDYYANINNRNYSQAWNQLDPRFQANESGDYNTYTNWWNTVGSVNVNNVNVVASTPFSAIVDTGLTYTMQDGTISDETLRMSLIWNEETGTWAIEQTSRL</sequence>
<reference evidence="12 13" key="1">
    <citation type="journal article" date="2022" name="Front. Microbiol.">
        <title>High genomic differentiation and limited gene flow indicate recent cryptic speciation within the genus Laspinema (cyanobacteria).</title>
        <authorList>
            <person name="Stanojkovic A."/>
            <person name="Skoupy S."/>
            <person name="Skaloud P."/>
            <person name="Dvorak P."/>
        </authorList>
    </citation>
    <scope>NUCLEOTIDE SEQUENCE [LARGE SCALE GENOMIC DNA]</scope>
    <source>
        <strain evidence="12 13">D3b</strain>
    </source>
</reference>
<dbReference type="EC" id="2.7.11.1" evidence="1"/>
<dbReference type="Pfam" id="PF00069">
    <property type="entry name" value="Pkinase"/>
    <property type="match status" value="1"/>
</dbReference>
<evidence type="ECO:0000256" key="10">
    <source>
        <dbReference type="SAM" id="MobiDB-lite"/>
    </source>
</evidence>
<evidence type="ECO:0000256" key="9">
    <source>
        <dbReference type="PROSITE-ProRule" id="PRU10141"/>
    </source>
</evidence>
<keyword evidence="3" id="KW-0808">Transferase</keyword>
<dbReference type="InterPro" id="IPR011009">
    <property type="entry name" value="Kinase-like_dom_sf"/>
</dbReference>
<keyword evidence="5 12" id="KW-0418">Kinase</keyword>
<dbReference type="GO" id="GO:0016301">
    <property type="term" value="F:kinase activity"/>
    <property type="evidence" value="ECO:0007669"/>
    <property type="project" value="UniProtKB-KW"/>
</dbReference>
<evidence type="ECO:0000256" key="7">
    <source>
        <dbReference type="ARBA" id="ARBA00047899"/>
    </source>
</evidence>
<accession>A0ABT2NEX3</accession>
<feature type="domain" description="Protein kinase" evidence="11">
    <location>
        <begin position="10"/>
        <end position="283"/>
    </location>
</feature>
<evidence type="ECO:0000256" key="4">
    <source>
        <dbReference type="ARBA" id="ARBA00022741"/>
    </source>
</evidence>
<dbReference type="PROSITE" id="PS00107">
    <property type="entry name" value="PROTEIN_KINASE_ATP"/>
    <property type="match status" value="1"/>
</dbReference>
<feature type="region of interest" description="Disordered" evidence="10">
    <location>
        <begin position="312"/>
        <end position="332"/>
    </location>
</feature>
<keyword evidence="13" id="KW-1185">Reference proteome</keyword>
<dbReference type="SMART" id="SM00220">
    <property type="entry name" value="S_TKc"/>
    <property type="match status" value="1"/>
</dbReference>
<evidence type="ECO:0000313" key="12">
    <source>
        <dbReference type="EMBL" id="MCT7981228.1"/>
    </source>
</evidence>
<evidence type="ECO:0000256" key="5">
    <source>
        <dbReference type="ARBA" id="ARBA00022777"/>
    </source>
</evidence>
<dbReference type="PROSITE" id="PS00108">
    <property type="entry name" value="PROTEIN_KINASE_ST"/>
    <property type="match status" value="1"/>
</dbReference>
<evidence type="ECO:0000256" key="2">
    <source>
        <dbReference type="ARBA" id="ARBA00022527"/>
    </source>
</evidence>
<dbReference type="PANTHER" id="PTHR24363">
    <property type="entry name" value="SERINE/THREONINE PROTEIN KINASE"/>
    <property type="match status" value="1"/>
</dbReference>
<dbReference type="SUPFAM" id="SSF56112">
    <property type="entry name" value="Protein kinase-like (PK-like)"/>
    <property type="match status" value="1"/>
</dbReference>
<evidence type="ECO:0000256" key="8">
    <source>
        <dbReference type="ARBA" id="ARBA00048679"/>
    </source>
</evidence>
<feature type="binding site" evidence="9">
    <location>
        <position position="41"/>
    </location>
    <ligand>
        <name>ATP</name>
        <dbReference type="ChEBI" id="CHEBI:30616"/>
    </ligand>
</feature>
<dbReference type="PANTHER" id="PTHR24363:SF0">
    <property type="entry name" value="SERINE_THREONINE KINASE LIKE DOMAIN CONTAINING 1"/>
    <property type="match status" value="1"/>
</dbReference>
<name>A0ABT2NEX3_9CYAN</name>
<proteinExistence type="predicted"/>
<dbReference type="Proteomes" id="UP001525961">
    <property type="component" value="Unassembled WGS sequence"/>
</dbReference>